<feature type="domain" description="SAM-like" evidence="2">
    <location>
        <begin position="815"/>
        <end position="888"/>
    </location>
</feature>
<keyword evidence="4" id="KW-1185">Reference proteome</keyword>
<dbReference type="Pfam" id="PF23394">
    <property type="entry name" value="DUF7102"/>
    <property type="match status" value="1"/>
</dbReference>
<dbReference type="RefSeq" id="XP_060287722.1">
    <property type="nucleotide sequence ID" value="XM_060426679.1"/>
</dbReference>
<evidence type="ECO:0000259" key="1">
    <source>
        <dbReference type="Pfam" id="PF23394"/>
    </source>
</evidence>
<gene>
    <name evidence="3" type="ORF">QBC33DRAFT_523903</name>
</gene>
<sequence length="910" mass="101642">MAGTKTLEHPLLEDQSFDDPLHAAEYARRNGLTVDVYCDPFTFPPALFKALEQESTDSNGLTPCNDLPDISLPSATPITEQWEVSGNALRSLRDVCQRYTEVEVKDLTFQTIQHNAGNARRLKLELPVLRTDHDMDYRAYVRTVNAARDTRLLDSHLPLEPANTEKDEGLEFPARVYQLDRQITKAVAGERLEMTRTTLQCLAGNLKSDWTDENTRQLLEIETDYHGITAKQPPTPPISPRHQAKEYYIPDNDVCKVPILSDASSRLSEELQAIEERIFECDNDSWLADAQLLDELERGQVSDLSVGLGPVHEMSDLKVEVPLMPQDKDDEDLIRPSANFGDFKDWVDLPVSDSDGKLDEVRCDEELGQILQDIEARTMMSIEQEKLQPVDATARVPVPLMDFSIPDPEWNESRCDPKMMFEWIRTRNWGGAETPVWPGNRLVESRMVWVPWTQRIPTFSSEEKIKANDIVLEAYLARAEDTEVPNSSNFVWKRPGLAALGDDEDDDEDDELEPALNQLPPVEEDLMMAVKRRKRLLDERTDGLQAPQKPPNGCNADGKPALLIGDEPGAASKLLDNYMELHAPKKPKLTHSSFFKPPREDPVLPVKPSGETAPQPDTTLRTLANMPCPQINLPGTPLRLIASVSIPRGILRRLEQLLSGAELIDRDYNAYNSSIWLPGSVCRSEVTSPLADEADLIVSPSTGILLTTMIKVRQKPLPGTKGNSPLYSFIEKVSVRYERLIIVVSEGLAYDDMATAGLPPADAMALARFQGFATSLETQAHVFYIAGGEENLAKWTAHMACRYAADAATRQYLLQRESNWELFLRRSGMNVHAAQVVLGMLKDANTVIGGQRFCGLAAFIKMSDVERVARFGRILGGTWVLQRVSRVIDRDWDQELGAGKGAGCLPGRGC</sequence>
<protein>
    <submittedName>
        <fullName evidence="3">Uncharacterized protein</fullName>
    </submittedName>
</protein>
<dbReference type="InterPro" id="IPR057559">
    <property type="entry name" value="SAM_6"/>
</dbReference>
<dbReference type="GeneID" id="85309866"/>
<evidence type="ECO:0000313" key="4">
    <source>
        <dbReference type="Proteomes" id="UP001244011"/>
    </source>
</evidence>
<organism evidence="3 4">
    <name type="scientific">Phialemonium atrogriseum</name>
    <dbReference type="NCBI Taxonomy" id="1093897"/>
    <lineage>
        <taxon>Eukaryota</taxon>
        <taxon>Fungi</taxon>
        <taxon>Dikarya</taxon>
        <taxon>Ascomycota</taxon>
        <taxon>Pezizomycotina</taxon>
        <taxon>Sordariomycetes</taxon>
        <taxon>Sordariomycetidae</taxon>
        <taxon>Cephalothecales</taxon>
        <taxon>Cephalothecaceae</taxon>
        <taxon>Phialemonium</taxon>
    </lineage>
</organism>
<dbReference type="Pfam" id="PF23395">
    <property type="entry name" value="SAM_6"/>
    <property type="match status" value="1"/>
</dbReference>
<accession>A0AAJ0FQQ2</accession>
<dbReference type="Proteomes" id="UP001244011">
    <property type="component" value="Unassembled WGS sequence"/>
</dbReference>
<evidence type="ECO:0000313" key="3">
    <source>
        <dbReference type="EMBL" id="KAK1771509.1"/>
    </source>
</evidence>
<evidence type="ECO:0000259" key="2">
    <source>
        <dbReference type="Pfam" id="PF23395"/>
    </source>
</evidence>
<dbReference type="InterPro" id="IPR055528">
    <property type="entry name" value="DUF7102"/>
</dbReference>
<feature type="domain" description="DUF7102" evidence="1">
    <location>
        <begin position="647"/>
        <end position="806"/>
    </location>
</feature>
<proteinExistence type="predicted"/>
<dbReference type="AlphaFoldDB" id="A0AAJ0FQQ2"/>
<dbReference type="EMBL" id="MU838998">
    <property type="protein sequence ID" value="KAK1771509.1"/>
    <property type="molecule type" value="Genomic_DNA"/>
</dbReference>
<reference evidence="3" key="1">
    <citation type="submission" date="2023-06" db="EMBL/GenBank/DDBJ databases">
        <title>Genome-scale phylogeny and comparative genomics of the fungal order Sordariales.</title>
        <authorList>
            <consortium name="Lawrence Berkeley National Laboratory"/>
            <person name="Hensen N."/>
            <person name="Bonometti L."/>
            <person name="Westerberg I."/>
            <person name="Brannstrom I.O."/>
            <person name="Guillou S."/>
            <person name="Cros-Aarteil S."/>
            <person name="Calhoun S."/>
            <person name="Haridas S."/>
            <person name="Kuo A."/>
            <person name="Mondo S."/>
            <person name="Pangilinan J."/>
            <person name="Riley R."/>
            <person name="Labutti K."/>
            <person name="Andreopoulos B."/>
            <person name="Lipzen A."/>
            <person name="Chen C."/>
            <person name="Yanf M."/>
            <person name="Daum C."/>
            <person name="Ng V."/>
            <person name="Clum A."/>
            <person name="Steindorff A."/>
            <person name="Ohm R."/>
            <person name="Martin F."/>
            <person name="Silar P."/>
            <person name="Natvig D."/>
            <person name="Lalanne C."/>
            <person name="Gautier V."/>
            <person name="Ament-Velasquez S.L."/>
            <person name="Kruys A."/>
            <person name="Hutchinson M.I."/>
            <person name="Powell A.J."/>
            <person name="Barry K."/>
            <person name="Miller A.N."/>
            <person name="Grigoriev I.V."/>
            <person name="Debuchy R."/>
            <person name="Gladieux P."/>
            <person name="Thoren M.H."/>
            <person name="Johannesson H."/>
        </authorList>
    </citation>
    <scope>NUCLEOTIDE SEQUENCE</scope>
    <source>
        <strain evidence="3">8032-3</strain>
    </source>
</reference>
<comment type="caution">
    <text evidence="3">The sequence shown here is derived from an EMBL/GenBank/DDBJ whole genome shotgun (WGS) entry which is preliminary data.</text>
</comment>
<name>A0AAJ0FQQ2_9PEZI</name>